<dbReference type="InterPro" id="IPR006976">
    <property type="entry name" value="VanZ-like"/>
</dbReference>
<feature type="domain" description="VanZ-like" evidence="2">
    <location>
        <begin position="11"/>
        <end position="131"/>
    </location>
</feature>
<keyword evidence="1" id="KW-0472">Membrane</keyword>
<feature type="transmembrane region" description="Helical" evidence="1">
    <location>
        <begin position="683"/>
        <end position="699"/>
    </location>
</feature>
<feature type="transmembrane region" description="Helical" evidence="1">
    <location>
        <begin position="651"/>
        <end position="676"/>
    </location>
</feature>
<feature type="transmembrane region" description="Helical" evidence="1">
    <location>
        <begin position="112"/>
        <end position="131"/>
    </location>
</feature>
<dbReference type="EMBL" id="LUUK01000226">
    <property type="protein sequence ID" value="OAI11871.1"/>
    <property type="molecule type" value="Genomic_DNA"/>
</dbReference>
<feature type="transmembrane region" description="Helical" evidence="1">
    <location>
        <begin position="538"/>
        <end position="557"/>
    </location>
</feature>
<feature type="domain" description="VanZ-like" evidence="2">
    <location>
        <begin position="157"/>
        <end position="271"/>
    </location>
</feature>
<dbReference type="Proteomes" id="UP000077628">
    <property type="component" value="Unassembled WGS sequence"/>
</dbReference>
<keyword evidence="4" id="KW-1185">Reference proteome</keyword>
<organism evidence="3 4">
    <name type="scientific">Methylomonas koyamae</name>
    <dbReference type="NCBI Taxonomy" id="702114"/>
    <lineage>
        <taxon>Bacteria</taxon>
        <taxon>Pseudomonadati</taxon>
        <taxon>Pseudomonadota</taxon>
        <taxon>Gammaproteobacteria</taxon>
        <taxon>Methylococcales</taxon>
        <taxon>Methylococcaceae</taxon>
        <taxon>Methylomonas</taxon>
    </lineage>
</organism>
<name>A0A177N203_9GAMM</name>
<dbReference type="STRING" id="702114.A1355_15365"/>
<protein>
    <recommendedName>
        <fullName evidence="2">VanZ-like domain-containing protein</fullName>
    </recommendedName>
</protein>
<dbReference type="RefSeq" id="WP_064031625.1">
    <property type="nucleotide sequence ID" value="NZ_LUUK01000226.1"/>
</dbReference>
<evidence type="ECO:0000313" key="4">
    <source>
        <dbReference type="Proteomes" id="UP000077628"/>
    </source>
</evidence>
<dbReference type="PANTHER" id="PTHR28008:SF1">
    <property type="entry name" value="DOMAIN PROTEIN, PUTATIVE (AFU_ORTHOLOGUE AFUA_3G10980)-RELATED"/>
    <property type="match status" value="1"/>
</dbReference>
<feature type="domain" description="VanZ-like" evidence="2">
    <location>
        <begin position="307"/>
        <end position="424"/>
    </location>
</feature>
<feature type="transmembrane region" description="Helical" evidence="1">
    <location>
        <begin position="502"/>
        <end position="526"/>
    </location>
</feature>
<feature type="transmembrane region" description="Helical" evidence="1">
    <location>
        <begin position="577"/>
        <end position="599"/>
    </location>
</feature>
<comment type="caution">
    <text evidence="3">The sequence shown here is derived from an EMBL/GenBank/DDBJ whole genome shotgun (WGS) entry which is preliminary data.</text>
</comment>
<keyword evidence="1" id="KW-1133">Transmembrane helix</keyword>
<dbReference type="Pfam" id="PF04892">
    <property type="entry name" value="VanZ"/>
    <property type="match status" value="3"/>
</dbReference>
<feature type="transmembrane region" description="Helical" evidence="1">
    <location>
        <begin position="411"/>
        <end position="430"/>
    </location>
</feature>
<feature type="transmembrane region" description="Helical" evidence="1">
    <location>
        <begin position="381"/>
        <end position="399"/>
    </location>
</feature>
<feature type="transmembrane region" description="Helical" evidence="1">
    <location>
        <begin position="86"/>
        <end position="106"/>
    </location>
</feature>
<feature type="transmembrane region" description="Helical" evidence="1">
    <location>
        <begin position="257"/>
        <end position="275"/>
    </location>
</feature>
<gene>
    <name evidence="3" type="ORF">A1355_15365</name>
</gene>
<reference evidence="4" key="1">
    <citation type="submission" date="2016-03" db="EMBL/GenBank/DDBJ databases">
        <authorList>
            <person name="Heylen K."/>
            <person name="De Vos P."/>
            <person name="Vekeman B."/>
        </authorList>
    </citation>
    <scope>NUCLEOTIDE SEQUENCE [LARGE SCALE GENOMIC DNA]</scope>
    <source>
        <strain evidence="4">R-45383</strain>
    </source>
</reference>
<evidence type="ECO:0000256" key="1">
    <source>
        <dbReference type="SAM" id="Phobius"/>
    </source>
</evidence>
<feature type="transmembrane region" description="Helical" evidence="1">
    <location>
        <begin position="296"/>
        <end position="317"/>
    </location>
</feature>
<sequence>MKNRLLLACVLYTVFVIYGSLVPWQYNGLSFGQGWRRFQQIPYLDLGIASRADWVANILLFVPLTFGWLGWWSYQRSQAARIVATPLVWLAGLGLCLGIEFTQVFFPPRTVSINDVVAESFGGAVGLAVWWRWGERLMSWLVAWQLRYQGVTPYLQLYLAGLFGYSVLPLDLTLSPVEFYHKWHEDRIILLPFGGLTGDWLKNVYDILADVALWVPVPWLWAKLTPMTPRQILWRVFWSALAIEGFQLFVYSRVTDVTDIGLAVVGGGLGLRLLGRRGWQSAAGLHGDTLARRLTLYGRLGYVSWGLLLIATLWYPYDFRFERQALLGWESRFFSVPLRAYYYGTEYRAITEVFHKLLFFVPVGGFCRVMFVALAKRPRRWVSGLAIAVVALVVESGQMFIPGKNSDMTDLLLEIGGGLLGFLVTGRILAEFYEDSRLVLGDPPSVLAESPNAVAKGRSTNGGWWPMLLGVSVTWAALTWVSQYPGTPYNVREWFSADFPALSAFGLTVLFFWCFGGPLAFLLNALGRGAGMGFCPKVLALHGLGAWLMVRLCLPLESLHDIVGSPILPVNADLELAVRFLGLFGVFSILQQGGNHLALLPLARSGHFARLFVVGGVWAAVVLPLGFWIVVDRAATDNLTELLPNGGYAWAVLNIGIYWFLVSWLSSSLAVSAVFFKIKRFSVVLAAFLVSFEVGYRLVNWGTEQYVLKYDQVFSTLQFLLSSDRAHLTPIAELRGRFYPLHAGVVALGFFAQYAMAVMFRDRMQQNYSPPKRRNLFNGR</sequence>
<feature type="transmembrane region" description="Helical" evidence="1">
    <location>
        <begin position="232"/>
        <end position="251"/>
    </location>
</feature>
<keyword evidence="1" id="KW-0812">Transmembrane</keyword>
<feature type="transmembrane region" description="Helical" evidence="1">
    <location>
        <begin position="54"/>
        <end position="74"/>
    </location>
</feature>
<evidence type="ECO:0000259" key="2">
    <source>
        <dbReference type="Pfam" id="PF04892"/>
    </source>
</evidence>
<proteinExistence type="predicted"/>
<feature type="transmembrane region" description="Helical" evidence="1">
    <location>
        <begin position="611"/>
        <end position="631"/>
    </location>
</feature>
<feature type="transmembrane region" description="Helical" evidence="1">
    <location>
        <begin position="464"/>
        <end position="482"/>
    </location>
</feature>
<feature type="transmembrane region" description="Helical" evidence="1">
    <location>
        <begin position="738"/>
        <end position="760"/>
    </location>
</feature>
<feature type="transmembrane region" description="Helical" evidence="1">
    <location>
        <begin position="353"/>
        <end position="374"/>
    </location>
</feature>
<evidence type="ECO:0000313" key="3">
    <source>
        <dbReference type="EMBL" id="OAI11871.1"/>
    </source>
</evidence>
<dbReference type="PANTHER" id="PTHR28008">
    <property type="entry name" value="DOMAIN PROTEIN, PUTATIVE (AFU_ORTHOLOGUE AFUA_3G10980)-RELATED"/>
    <property type="match status" value="1"/>
</dbReference>
<accession>A0A177N203</accession>
<dbReference type="AlphaFoldDB" id="A0A177N203"/>